<accession>A0A8S4AHV4</accession>
<protein>
    <submittedName>
        <fullName evidence="2">(Atlantic silverside) hypothetical protein</fullName>
    </submittedName>
</protein>
<dbReference type="EMBL" id="CAJRST010002224">
    <property type="protein sequence ID" value="CAG5866308.1"/>
    <property type="molecule type" value="Genomic_DNA"/>
</dbReference>
<dbReference type="PANTHER" id="PTHR32014">
    <property type="entry name" value="BCL-2-MODIFYING FACTOR"/>
    <property type="match status" value="1"/>
</dbReference>
<dbReference type="AlphaFoldDB" id="A0A8S4AHV4"/>
<dbReference type="GO" id="GO:0043065">
    <property type="term" value="P:positive regulation of apoptotic process"/>
    <property type="evidence" value="ECO:0007669"/>
    <property type="project" value="TreeGrafter"/>
</dbReference>
<keyword evidence="3" id="KW-1185">Reference proteome</keyword>
<proteinExistence type="predicted"/>
<dbReference type="InterPro" id="IPR028192">
    <property type="entry name" value="BMF"/>
</dbReference>
<dbReference type="Proteomes" id="UP000677803">
    <property type="component" value="Unassembled WGS sequence"/>
</dbReference>
<dbReference type="GO" id="GO:0016459">
    <property type="term" value="C:myosin complex"/>
    <property type="evidence" value="ECO:0007669"/>
    <property type="project" value="TreeGrafter"/>
</dbReference>
<name>A0A8S4AHV4_9TELE</name>
<gene>
    <name evidence="2" type="ORF">MMEN_LOCUS3048</name>
</gene>
<evidence type="ECO:0000313" key="3">
    <source>
        <dbReference type="Proteomes" id="UP000677803"/>
    </source>
</evidence>
<evidence type="ECO:0000256" key="1">
    <source>
        <dbReference type="SAM" id="MobiDB-lite"/>
    </source>
</evidence>
<feature type="region of interest" description="Disordered" evidence="1">
    <location>
        <begin position="210"/>
        <end position="229"/>
    </location>
</feature>
<dbReference type="GO" id="GO:0006915">
    <property type="term" value="P:apoptotic process"/>
    <property type="evidence" value="ECO:0007669"/>
    <property type="project" value="InterPro"/>
</dbReference>
<reference evidence="2" key="1">
    <citation type="submission" date="2021-05" db="EMBL/GenBank/DDBJ databases">
        <authorList>
            <person name="Tigano A."/>
        </authorList>
    </citation>
    <scope>NUCLEOTIDE SEQUENCE</scope>
</reference>
<dbReference type="PANTHER" id="PTHR32014:SF2">
    <property type="entry name" value="BCL-2-MODIFYING FACTOR"/>
    <property type="match status" value="1"/>
</dbReference>
<evidence type="ECO:0000313" key="2">
    <source>
        <dbReference type="EMBL" id="CAG5866308.1"/>
    </source>
</evidence>
<sequence length="290" mass="33035">AGCTAEPPHFRGRHSHVHSCEDVSGFEVRRFHQPLMREAIEFPISRHERETNPSLPQSIPWLRKEASAEGGGEEREEMGVGRMICERMREGGPKLQLSPGLLIIVTILTGEEDHQHLQCACRNQPIRHRMDDEEDDVFEPDPQCWRTPFREIKCEDRGTQTPGPALVSSNGMLPCGVAEEPRPLFYGNAGFRLHFPARFELAGDLEARRPERAEEQSGMERPPRQQPVARSVEACIGQKLQLIGDQFHREHLQLYHRNQRNRGPLWWRLAAALLSLLFDRGLAAGGRGQR</sequence>
<organism evidence="2 3">
    <name type="scientific">Menidia menidia</name>
    <name type="common">Atlantic silverside</name>
    <dbReference type="NCBI Taxonomy" id="238744"/>
    <lineage>
        <taxon>Eukaryota</taxon>
        <taxon>Metazoa</taxon>
        <taxon>Chordata</taxon>
        <taxon>Craniata</taxon>
        <taxon>Vertebrata</taxon>
        <taxon>Euteleostomi</taxon>
        <taxon>Actinopterygii</taxon>
        <taxon>Neopterygii</taxon>
        <taxon>Teleostei</taxon>
        <taxon>Neoteleostei</taxon>
        <taxon>Acanthomorphata</taxon>
        <taxon>Ovalentaria</taxon>
        <taxon>Atherinomorphae</taxon>
        <taxon>Atheriniformes</taxon>
        <taxon>Atherinopsidae</taxon>
        <taxon>Menidiinae</taxon>
        <taxon>Menidia</taxon>
    </lineage>
</organism>
<feature type="non-terminal residue" evidence="2">
    <location>
        <position position="1"/>
    </location>
</feature>
<dbReference type="GO" id="GO:0010507">
    <property type="term" value="P:negative regulation of autophagy"/>
    <property type="evidence" value="ECO:0007669"/>
    <property type="project" value="TreeGrafter"/>
</dbReference>
<comment type="caution">
    <text evidence="2">The sequence shown here is derived from an EMBL/GenBank/DDBJ whole genome shotgun (WGS) entry which is preliminary data.</text>
</comment>
<dbReference type="OrthoDB" id="9934797at2759"/>
<dbReference type="Pfam" id="PF15185">
    <property type="entry name" value="BMF"/>
    <property type="match status" value="1"/>
</dbReference>